<evidence type="ECO:0000256" key="3">
    <source>
        <dbReference type="ARBA" id="ARBA00024344"/>
    </source>
</evidence>
<keyword evidence="5" id="KW-1185">Reference proteome</keyword>
<dbReference type="RefSeq" id="WP_244499221.1">
    <property type="nucleotide sequence ID" value="NZ_FMZB01000001.1"/>
</dbReference>
<protein>
    <submittedName>
        <fullName evidence="4">Spore coat protein F</fullName>
    </submittedName>
</protein>
<evidence type="ECO:0000256" key="1">
    <source>
        <dbReference type="ARBA" id="ARBA00022969"/>
    </source>
</evidence>
<dbReference type="GO" id="GO:0030435">
    <property type="term" value="P:sporulation resulting in formation of a cellular spore"/>
    <property type="evidence" value="ECO:0007669"/>
    <property type="project" value="UniProtKB-KW"/>
</dbReference>
<evidence type="ECO:0000313" key="5">
    <source>
        <dbReference type="Proteomes" id="UP000198666"/>
    </source>
</evidence>
<dbReference type="Proteomes" id="UP000198666">
    <property type="component" value="Unassembled WGS sequence"/>
</dbReference>
<keyword evidence="1" id="KW-0749">Sporulation</keyword>
<gene>
    <name evidence="4" type="ORF">SAMN05421663_101616</name>
</gene>
<evidence type="ECO:0000256" key="2">
    <source>
        <dbReference type="ARBA" id="ARBA00024325"/>
    </source>
</evidence>
<sequence length="166" mass="19174">MENTSTSYPNHLAWHETLELHELVASQAVALMKLKQFIGNVNDGELRIIYEQTIKGLENNLNELLQFFPYAPSVHNQTETRVSTAFYASDLLVFAKTSVRNYAIAITETATPALRETLRKQLQLAIDTHARIFDFMYRRGLYPAYDFERLLQNDIRNANRALQMGY</sequence>
<keyword evidence="4" id="KW-0167">Capsid protein</keyword>
<name>A0A1G6JK27_9BACI</name>
<dbReference type="PANTHER" id="PTHR39183:SF1">
    <property type="entry name" value="SPORE COAT PROTEIN F-LIKE PROTEIN YHCQ"/>
    <property type="match status" value="1"/>
</dbReference>
<comment type="subcellular location">
    <subcellularLocation>
        <location evidence="2">Spore coat</location>
    </subcellularLocation>
</comment>
<dbReference type="InterPro" id="IPR012347">
    <property type="entry name" value="Ferritin-like"/>
</dbReference>
<dbReference type="AlphaFoldDB" id="A0A1G6JK27"/>
<reference evidence="5" key="1">
    <citation type="submission" date="2016-10" db="EMBL/GenBank/DDBJ databases">
        <authorList>
            <person name="Varghese N."/>
            <person name="Submissions S."/>
        </authorList>
    </citation>
    <scope>NUCLEOTIDE SEQUENCE [LARGE SCALE GENOMIC DNA]</scope>
    <source>
        <strain evidence="5">DSM 21620</strain>
    </source>
</reference>
<dbReference type="Gene3D" id="1.20.1260.10">
    <property type="match status" value="1"/>
</dbReference>
<organism evidence="4 5">
    <name type="scientific">Terribacillus halophilus</name>
    <dbReference type="NCBI Taxonomy" id="361279"/>
    <lineage>
        <taxon>Bacteria</taxon>
        <taxon>Bacillati</taxon>
        <taxon>Bacillota</taxon>
        <taxon>Bacilli</taxon>
        <taxon>Bacillales</taxon>
        <taxon>Bacillaceae</taxon>
        <taxon>Terribacillus</taxon>
    </lineage>
</organism>
<dbReference type="PANTHER" id="PTHR39183">
    <property type="entry name" value="SPORE COAT PROTEIN F-LIKE PROTEIN YHCQ"/>
    <property type="match status" value="1"/>
</dbReference>
<dbReference type="InterPro" id="IPR012851">
    <property type="entry name" value="Spore_coat_CotF-like"/>
</dbReference>
<evidence type="ECO:0000313" key="4">
    <source>
        <dbReference type="EMBL" id="SDC19031.1"/>
    </source>
</evidence>
<keyword evidence="4" id="KW-0946">Virion</keyword>
<dbReference type="STRING" id="361279.SAMN05421663_101616"/>
<accession>A0A1G6JK27</accession>
<dbReference type="EMBL" id="FMZB01000001">
    <property type="protein sequence ID" value="SDC19031.1"/>
    <property type="molecule type" value="Genomic_DNA"/>
</dbReference>
<comment type="similarity">
    <text evidence="3">Belongs to the CotF family.</text>
</comment>
<proteinExistence type="inferred from homology"/>
<dbReference type="Pfam" id="PF07875">
    <property type="entry name" value="Coat_F"/>
    <property type="match status" value="1"/>
</dbReference>